<feature type="domain" description="Protein kinase" evidence="7">
    <location>
        <begin position="371"/>
        <end position="621"/>
    </location>
</feature>
<accession>V4S8D4</accession>
<dbReference type="PROSITE" id="PS00108">
    <property type="entry name" value="PROTEIN_KINASE_ST"/>
    <property type="match status" value="1"/>
</dbReference>
<evidence type="ECO:0000256" key="1">
    <source>
        <dbReference type="ARBA" id="ARBA00022536"/>
    </source>
</evidence>
<dbReference type="OMA" id="KHIELHQ"/>
<protein>
    <recommendedName>
        <fullName evidence="11">Non-specific serine/threonine protein kinase</fullName>
    </recommendedName>
</protein>
<feature type="chain" id="PRO_5004727417" description="Non-specific serine/threonine protein kinase" evidence="6">
    <location>
        <begin position="23"/>
        <end position="621"/>
    </location>
</feature>
<proteinExistence type="predicted"/>
<dbReference type="Gene3D" id="3.30.200.20">
    <property type="entry name" value="Phosphorylase Kinase, domain 1"/>
    <property type="match status" value="1"/>
</dbReference>
<dbReference type="PROSITE" id="PS50927">
    <property type="entry name" value="BULB_LECTIN"/>
    <property type="match status" value="1"/>
</dbReference>
<dbReference type="SMART" id="SM00108">
    <property type="entry name" value="B_lectin"/>
    <property type="match status" value="1"/>
</dbReference>
<dbReference type="InterPro" id="IPR011009">
    <property type="entry name" value="Kinase-like_dom_sf"/>
</dbReference>
<dbReference type="GO" id="GO:0004672">
    <property type="term" value="F:protein kinase activity"/>
    <property type="evidence" value="ECO:0007669"/>
    <property type="project" value="InterPro"/>
</dbReference>
<dbReference type="Gene3D" id="1.10.510.10">
    <property type="entry name" value="Transferase(Phosphotransferase) domain 1"/>
    <property type="match status" value="1"/>
</dbReference>
<name>V4S8D4_CITCL</name>
<feature type="transmembrane region" description="Helical" evidence="5">
    <location>
        <begin position="50"/>
        <end position="68"/>
    </location>
</feature>
<dbReference type="Pfam" id="PF00069">
    <property type="entry name" value="Pkinase"/>
    <property type="match status" value="1"/>
</dbReference>
<reference evidence="9 10" key="1">
    <citation type="submission" date="2013-10" db="EMBL/GenBank/DDBJ databases">
        <authorList>
            <consortium name="International Citrus Genome Consortium"/>
            <person name="Jenkins J."/>
            <person name="Schmutz J."/>
            <person name="Prochnik S."/>
            <person name="Rokhsar D."/>
            <person name="Gmitter F."/>
            <person name="Ollitrault P."/>
            <person name="Machado M."/>
            <person name="Talon M."/>
            <person name="Wincker P."/>
            <person name="Jaillon O."/>
            <person name="Morgante M."/>
        </authorList>
    </citation>
    <scope>NUCLEOTIDE SEQUENCE</scope>
    <source>
        <strain evidence="10">cv. Clemenules</strain>
    </source>
</reference>
<feature type="domain" description="Bulb-type lectin" evidence="8">
    <location>
        <begin position="26"/>
        <end position="170"/>
    </location>
</feature>
<dbReference type="GO" id="GO:0005524">
    <property type="term" value="F:ATP binding"/>
    <property type="evidence" value="ECO:0007669"/>
    <property type="project" value="InterPro"/>
</dbReference>
<dbReference type="InterPro" id="IPR036426">
    <property type="entry name" value="Bulb-type_lectin_dom_sf"/>
</dbReference>
<keyword evidence="3" id="KW-1015">Disulfide bond</keyword>
<feature type="signal peptide" evidence="6">
    <location>
        <begin position="1"/>
        <end position="22"/>
    </location>
</feature>
<dbReference type="AlphaFoldDB" id="V4S8D4"/>
<dbReference type="PROSITE" id="PS50011">
    <property type="entry name" value="PROTEIN_KINASE_DOM"/>
    <property type="match status" value="1"/>
</dbReference>
<dbReference type="FunFam" id="1.10.510.10:FF:000537">
    <property type="entry name" value="Putative receptor-like protein kinase"/>
    <property type="match status" value="1"/>
</dbReference>
<evidence type="ECO:0000256" key="2">
    <source>
        <dbReference type="ARBA" id="ARBA00022729"/>
    </source>
</evidence>
<evidence type="ECO:0000259" key="7">
    <source>
        <dbReference type="PROSITE" id="PS50011"/>
    </source>
</evidence>
<dbReference type="Gene3D" id="2.90.10.10">
    <property type="entry name" value="Bulb-type lectin domain"/>
    <property type="match status" value="2"/>
</dbReference>
<evidence type="ECO:0008006" key="11">
    <source>
        <dbReference type="Google" id="ProtNLM"/>
    </source>
</evidence>
<keyword evidence="4" id="KW-0325">Glycoprotein</keyword>
<dbReference type="SUPFAM" id="SSF56112">
    <property type="entry name" value="Protein kinase-like (PK-like)"/>
    <property type="match status" value="1"/>
</dbReference>
<dbReference type="Gramene" id="ESR33146">
    <property type="protein sequence ID" value="ESR33146"/>
    <property type="gene ID" value="CICLE_v10006907mg"/>
</dbReference>
<evidence type="ECO:0000256" key="4">
    <source>
        <dbReference type="ARBA" id="ARBA00023180"/>
    </source>
</evidence>
<sequence>HMAPSILLIWSLVFFLSFCSLPQMTTNNIELGSNIIAGTNSTWPSTSGDFAFGFYPLVSGLFLVGIWFDKISERTLVWSANRDDPAQVGSSINLTVTGQLVLTHSNGTQFKIYNGTLTVSALMQDSGNFLYSNANGSVDYSTGRFVLEIQMDGNVVLSAFRFADPAYWYTSTRGDQNVSLIFNQNNNKEVTCECLRGYSPVDPNSPSKGCYPDVLVDFCDTKSSPADFTVEAIDDADIPNGDLRDMARITTTDVNECRKAVMDDCFCAAGVWREVVCLKKKMPLLNARRSNPSTNKMAAFIKVPKINNSQGQDNDSPSRVVLLAGFLSCSMLALLFGSIVIYYHPLTRPYMCVQPSPKPKPPEINMKVFSYQELREATNGFKNNLAKEHLVEVAVKQLEKVTGDGEKSFLREVQVIGRTHHKNLVQLLGFCIEQNHQLLVYELMKNGTLSAFLFRQEIPTWDKRVEIALGIARGLLYLHEECETQIIHCDIKPQNVLLDNNYITIDNNYITKIADFGLAKLLKKDQTRTSTMIRGTMGYMAPEWLRNAPVTAKVDVYSFGVMLLEIIFCKRHTELHRVDEPTLANGMILTDWVLYCVRTGNLGATVSDDHETLSHFRSLKE</sequence>
<evidence type="ECO:0000256" key="5">
    <source>
        <dbReference type="SAM" id="Phobius"/>
    </source>
</evidence>
<dbReference type="PANTHER" id="PTHR47976:SF62">
    <property type="entry name" value="RECEPTOR-LIKE SERINE_THREONINE-PROTEIN KINASE"/>
    <property type="match status" value="1"/>
</dbReference>
<dbReference type="SMART" id="SM00220">
    <property type="entry name" value="S_TKc"/>
    <property type="match status" value="1"/>
</dbReference>
<dbReference type="PANTHER" id="PTHR47976">
    <property type="entry name" value="G-TYPE LECTIN S-RECEPTOR-LIKE SERINE/THREONINE-PROTEIN KINASE SD2-5"/>
    <property type="match status" value="1"/>
</dbReference>
<feature type="non-terminal residue" evidence="9">
    <location>
        <position position="1"/>
    </location>
</feature>
<evidence type="ECO:0000313" key="9">
    <source>
        <dbReference type="EMBL" id="ESR33146.1"/>
    </source>
</evidence>
<dbReference type="InterPro" id="IPR008271">
    <property type="entry name" value="Ser/Thr_kinase_AS"/>
</dbReference>
<dbReference type="Proteomes" id="UP000030687">
    <property type="component" value="Unassembled WGS sequence"/>
</dbReference>
<evidence type="ECO:0000259" key="8">
    <source>
        <dbReference type="PROSITE" id="PS50927"/>
    </source>
</evidence>
<dbReference type="InterPro" id="IPR000719">
    <property type="entry name" value="Prot_kinase_dom"/>
</dbReference>
<keyword evidence="5" id="KW-0472">Membrane</keyword>
<organism evidence="9 10">
    <name type="scientific">Citrus clementina</name>
    <name type="common">Clementine</name>
    <name type="synonym">Citrus deliciosa x Citrus sinensis</name>
    <dbReference type="NCBI Taxonomy" id="85681"/>
    <lineage>
        <taxon>Eukaryota</taxon>
        <taxon>Viridiplantae</taxon>
        <taxon>Streptophyta</taxon>
        <taxon>Embryophyta</taxon>
        <taxon>Tracheophyta</taxon>
        <taxon>Spermatophyta</taxon>
        <taxon>Magnoliopsida</taxon>
        <taxon>eudicotyledons</taxon>
        <taxon>Gunneridae</taxon>
        <taxon>Pentapetalae</taxon>
        <taxon>rosids</taxon>
        <taxon>malvids</taxon>
        <taxon>Sapindales</taxon>
        <taxon>Rutaceae</taxon>
        <taxon>Aurantioideae</taxon>
        <taxon>Citrus</taxon>
    </lineage>
</organism>
<keyword evidence="1" id="KW-0245">EGF-like domain</keyword>
<feature type="transmembrane region" description="Helical" evidence="5">
    <location>
        <begin position="320"/>
        <end position="343"/>
    </location>
</feature>
<evidence type="ECO:0000256" key="3">
    <source>
        <dbReference type="ARBA" id="ARBA00023157"/>
    </source>
</evidence>
<dbReference type="InterPro" id="IPR001480">
    <property type="entry name" value="Bulb-type_lectin_dom"/>
</dbReference>
<evidence type="ECO:0000313" key="10">
    <source>
        <dbReference type="Proteomes" id="UP000030687"/>
    </source>
</evidence>
<keyword evidence="10" id="KW-1185">Reference proteome</keyword>
<evidence type="ECO:0000256" key="6">
    <source>
        <dbReference type="SAM" id="SignalP"/>
    </source>
</evidence>
<dbReference type="eggNOG" id="ENOG502QVP7">
    <property type="taxonomic scope" value="Eukaryota"/>
</dbReference>
<keyword evidence="5" id="KW-1133">Transmembrane helix</keyword>
<dbReference type="SUPFAM" id="SSF51110">
    <property type="entry name" value="alpha-D-mannose-specific plant lectins"/>
    <property type="match status" value="1"/>
</dbReference>
<gene>
    <name evidence="9" type="ORF">CICLE_v10006907mg</name>
</gene>
<dbReference type="InParanoid" id="V4S8D4"/>
<dbReference type="EMBL" id="KI537036">
    <property type="protein sequence ID" value="ESR33146.1"/>
    <property type="molecule type" value="Genomic_DNA"/>
</dbReference>
<keyword evidence="2 6" id="KW-0732">Signal</keyword>
<keyword evidence="5" id="KW-0812">Transmembrane</keyword>
<dbReference type="STRING" id="85681.V4S8D4"/>
<dbReference type="KEGG" id="cic:CICLE_v10006907mg"/>
<dbReference type="InterPro" id="IPR051343">
    <property type="entry name" value="G-type_lectin_kinases/EP1-like"/>
</dbReference>